<evidence type="ECO:0000256" key="1">
    <source>
        <dbReference type="SAM" id="MobiDB-lite"/>
    </source>
</evidence>
<sequence>MLGDTILTTLPSALECLSWSSDCELAISAHDFIELMIPRLSTPGPSPTNYEILHLRANLFTAAEVDIEEPAAFALFSPGEELSVGNIASLAWSGPGLARHARSALAVHTERLVLALYAAEGRPTEVGGWKRVLVVNRVLERFFEGVYPGLPRDENGDRAPLIKRAQRVRSFAWSPCVPARWAEECGVASAVQFLAVGNDAAEVVVLQVRSPCNSAEREWGAGIVARIPLGQGGKLPDLGWVFGEYVREQRWAGWVAWSPWEVVEGGVVSVLAYGTVERVYFRRVGLMLDPLKSKIEIGEVEEGGVLPLGVTFNGPVRWVPVGLGGQMVLVATSPGAVHCFAVGTDGPLEVKETRYAREVWDEVGGYAFEHTSDTSIDLFFPPFRLSTKADLISLSLPSAKPTPFDPPWIDSITRSLASFSEEHDLYGHAEAKAWGFGASPLGDFMALCYSLHPTHMPEYKIPAEYRCTVAVTRARRGPAEDFALPSEGNFVGAEVSAEALAFSIRAWVDEQPEAPEDSASVIRDIVQEISTALHLPSSYAPPPLSSPTLSLRHALFTSPTITRLRLERLISLYFPWYTPATDTNTSLIRTLAVATHRIPHTTYRASLISTKILEAYSMAVSKTRALSAQEVEDIDMLPAHEFERCEICGCPIHFEGFDEGRCEGGHEFVRCALTFLAIQAPGISRFCGLCERQFLTDAYLQGDVYEDSGAGSDPATVNDNPSVSASSSTNGAAPETEKEDDGSDPMPLDTPARTEIDMDEDSDPITESTEPTAEPAPLDPIIVLPTTGAANRSLAQILLQACDRCPYCGGKFVG</sequence>
<dbReference type="AlphaFoldDB" id="A0A6G1I3C4"/>
<dbReference type="Proteomes" id="UP000799640">
    <property type="component" value="Unassembled WGS sequence"/>
</dbReference>
<dbReference type="PANTHER" id="PTHR15496:SF2">
    <property type="entry name" value="GENERAL TRANSCRIPTION FACTOR 3C POLYPEPTIDE 4"/>
    <property type="match status" value="1"/>
</dbReference>
<dbReference type="Pfam" id="PF12660">
    <property type="entry name" value="zf-TFIIIC"/>
    <property type="match status" value="1"/>
</dbReference>
<dbReference type="GO" id="GO:0006384">
    <property type="term" value="P:transcription initiation at RNA polymerase III promoter"/>
    <property type="evidence" value="ECO:0007669"/>
    <property type="project" value="InterPro"/>
</dbReference>
<dbReference type="InterPro" id="IPR024761">
    <property type="entry name" value="TFIIIC_delta_N"/>
</dbReference>
<organism evidence="4 5">
    <name type="scientific">Trichodelitschia bisporula</name>
    <dbReference type="NCBI Taxonomy" id="703511"/>
    <lineage>
        <taxon>Eukaryota</taxon>
        <taxon>Fungi</taxon>
        <taxon>Dikarya</taxon>
        <taxon>Ascomycota</taxon>
        <taxon>Pezizomycotina</taxon>
        <taxon>Dothideomycetes</taxon>
        <taxon>Dothideomycetes incertae sedis</taxon>
        <taxon>Phaeotrichales</taxon>
        <taxon>Phaeotrichaceae</taxon>
        <taxon>Trichodelitschia</taxon>
    </lineage>
</organism>
<dbReference type="PANTHER" id="PTHR15496">
    <property type="entry name" value="GENERAL TRANSCRIPTION FACTOR 3C POLYPEPTIDE 4 FAMILY"/>
    <property type="match status" value="1"/>
</dbReference>
<dbReference type="InterPro" id="IPR044230">
    <property type="entry name" value="GTF3C4"/>
</dbReference>
<feature type="compositionally biased region" description="Polar residues" evidence="1">
    <location>
        <begin position="715"/>
        <end position="731"/>
    </location>
</feature>
<feature type="domain" description="Transcription factor IIIC putative zinc-finger" evidence="3">
    <location>
        <begin position="640"/>
        <end position="812"/>
    </location>
</feature>
<dbReference type="OrthoDB" id="6021743at2759"/>
<keyword evidence="5" id="KW-1185">Reference proteome</keyword>
<gene>
    <name evidence="4" type="ORF">EJ06DRAFT_580839</name>
</gene>
<dbReference type="InterPro" id="IPR024764">
    <property type="entry name" value="TFIIIC_Znf"/>
</dbReference>
<evidence type="ECO:0000259" key="3">
    <source>
        <dbReference type="Pfam" id="PF12660"/>
    </source>
</evidence>
<dbReference type="EMBL" id="ML996691">
    <property type="protein sequence ID" value="KAF2402626.1"/>
    <property type="molecule type" value="Genomic_DNA"/>
</dbReference>
<dbReference type="Pfam" id="PF12657">
    <property type="entry name" value="TFIIIC_delta"/>
    <property type="match status" value="1"/>
</dbReference>
<dbReference type="GO" id="GO:0000127">
    <property type="term" value="C:transcription factor TFIIIC complex"/>
    <property type="evidence" value="ECO:0007669"/>
    <property type="project" value="InterPro"/>
</dbReference>
<evidence type="ECO:0000259" key="2">
    <source>
        <dbReference type="Pfam" id="PF12657"/>
    </source>
</evidence>
<feature type="domain" description="Transcription factor IIIC 90kDa subunit N-terminal" evidence="2">
    <location>
        <begin position="19"/>
        <end position="473"/>
    </location>
</feature>
<reference evidence="4" key="1">
    <citation type="journal article" date="2020" name="Stud. Mycol.">
        <title>101 Dothideomycetes genomes: a test case for predicting lifestyles and emergence of pathogens.</title>
        <authorList>
            <person name="Haridas S."/>
            <person name="Albert R."/>
            <person name="Binder M."/>
            <person name="Bloem J."/>
            <person name="Labutti K."/>
            <person name="Salamov A."/>
            <person name="Andreopoulos B."/>
            <person name="Baker S."/>
            <person name="Barry K."/>
            <person name="Bills G."/>
            <person name="Bluhm B."/>
            <person name="Cannon C."/>
            <person name="Castanera R."/>
            <person name="Culley D."/>
            <person name="Daum C."/>
            <person name="Ezra D."/>
            <person name="Gonzalez J."/>
            <person name="Henrissat B."/>
            <person name="Kuo A."/>
            <person name="Liang C."/>
            <person name="Lipzen A."/>
            <person name="Lutzoni F."/>
            <person name="Magnuson J."/>
            <person name="Mondo S."/>
            <person name="Nolan M."/>
            <person name="Ohm R."/>
            <person name="Pangilinan J."/>
            <person name="Park H.-J."/>
            <person name="Ramirez L."/>
            <person name="Alfaro M."/>
            <person name="Sun H."/>
            <person name="Tritt A."/>
            <person name="Yoshinaga Y."/>
            <person name="Zwiers L.-H."/>
            <person name="Turgeon B."/>
            <person name="Goodwin S."/>
            <person name="Spatafora J."/>
            <person name="Crous P."/>
            <person name="Grigoriev I."/>
        </authorList>
    </citation>
    <scope>NUCLEOTIDE SEQUENCE</scope>
    <source>
        <strain evidence="4">CBS 262.69</strain>
    </source>
</reference>
<feature type="region of interest" description="Disordered" evidence="1">
    <location>
        <begin position="710"/>
        <end position="779"/>
    </location>
</feature>
<accession>A0A6G1I3C4</accession>
<evidence type="ECO:0000313" key="5">
    <source>
        <dbReference type="Proteomes" id="UP000799640"/>
    </source>
</evidence>
<dbReference type="GO" id="GO:0004402">
    <property type="term" value="F:histone acetyltransferase activity"/>
    <property type="evidence" value="ECO:0007669"/>
    <property type="project" value="InterPro"/>
</dbReference>
<evidence type="ECO:0008006" key="6">
    <source>
        <dbReference type="Google" id="ProtNLM"/>
    </source>
</evidence>
<name>A0A6G1I3C4_9PEZI</name>
<protein>
    <recommendedName>
        <fullName evidence="6">Transcription factor IIIC putative zinc-finger domain-containing protein</fullName>
    </recommendedName>
</protein>
<proteinExistence type="predicted"/>
<evidence type="ECO:0000313" key="4">
    <source>
        <dbReference type="EMBL" id="KAF2402626.1"/>
    </source>
</evidence>